<dbReference type="AlphaFoldDB" id="A0A1C5I467"/>
<dbReference type="SMART" id="SM01043">
    <property type="entry name" value="BTAD"/>
    <property type="match status" value="1"/>
</dbReference>
<dbReference type="GO" id="GO:0043531">
    <property type="term" value="F:ADP binding"/>
    <property type="evidence" value="ECO:0007669"/>
    <property type="project" value="InterPro"/>
</dbReference>
<dbReference type="SUPFAM" id="SSF48452">
    <property type="entry name" value="TPR-like"/>
    <property type="match status" value="3"/>
</dbReference>
<dbReference type="PROSITE" id="PS51755">
    <property type="entry name" value="OMPR_PHOB"/>
    <property type="match status" value="1"/>
</dbReference>
<dbReference type="Pfam" id="PF03704">
    <property type="entry name" value="BTAD"/>
    <property type="match status" value="1"/>
</dbReference>
<evidence type="ECO:0000256" key="1">
    <source>
        <dbReference type="ARBA" id="ARBA00005820"/>
    </source>
</evidence>
<evidence type="ECO:0000256" key="2">
    <source>
        <dbReference type="ARBA" id="ARBA00023015"/>
    </source>
</evidence>
<dbReference type="Gene3D" id="1.10.10.10">
    <property type="entry name" value="Winged helix-like DNA-binding domain superfamily/Winged helix DNA-binding domain"/>
    <property type="match status" value="1"/>
</dbReference>
<keyword evidence="4" id="KW-0804">Transcription</keyword>
<dbReference type="SUPFAM" id="SSF52540">
    <property type="entry name" value="P-loop containing nucleoside triphosphate hydrolases"/>
    <property type="match status" value="1"/>
</dbReference>
<dbReference type="InterPro" id="IPR036388">
    <property type="entry name" value="WH-like_DNA-bd_sf"/>
</dbReference>
<gene>
    <name evidence="7" type="ORF">GA0070613_2245</name>
</gene>
<feature type="domain" description="OmpR/PhoB-type" evidence="6">
    <location>
        <begin position="1"/>
        <end position="92"/>
    </location>
</feature>
<dbReference type="GO" id="GO:0000160">
    <property type="term" value="P:phosphorelay signal transduction system"/>
    <property type="evidence" value="ECO:0007669"/>
    <property type="project" value="InterPro"/>
</dbReference>
<keyword evidence="3 5" id="KW-0238">DNA-binding</keyword>
<feature type="DNA-binding region" description="OmpR/PhoB-type" evidence="5">
    <location>
        <begin position="1"/>
        <end position="92"/>
    </location>
</feature>
<dbReference type="InterPro" id="IPR051677">
    <property type="entry name" value="AfsR-DnrI-RedD_regulator"/>
</dbReference>
<evidence type="ECO:0000313" key="7">
    <source>
        <dbReference type="EMBL" id="SCG53162.1"/>
    </source>
</evidence>
<keyword evidence="2" id="KW-0805">Transcription regulation</keyword>
<evidence type="ECO:0000256" key="4">
    <source>
        <dbReference type="ARBA" id="ARBA00023163"/>
    </source>
</evidence>
<reference evidence="8" key="1">
    <citation type="submission" date="2016-06" db="EMBL/GenBank/DDBJ databases">
        <authorList>
            <person name="Varghese N."/>
            <person name="Submissions Spin"/>
        </authorList>
    </citation>
    <scope>NUCLEOTIDE SEQUENCE [LARGE SCALE GENOMIC DNA]</scope>
    <source>
        <strain evidence="8">DSM 43819</strain>
    </source>
</reference>
<dbReference type="Proteomes" id="UP000198221">
    <property type="component" value="Chromosome I"/>
</dbReference>
<comment type="similarity">
    <text evidence="1">Belongs to the AfsR/DnrI/RedD regulatory family.</text>
</comment>
<dbReference type="Pfam" id="PF00486">
    <property type="entry name" value="Trans_reg_C"/>
    <property type="match status" value="1"/>
</dbReference>
<dbReference type="Gene3D" id="1.25.40.10">
    <property type="entry name" value="Tetratricopeptide repeat domain"/>
    <property type="match status" value="3"/>
</dbReference>
<name>A0A1C5I467_9ACTN</name>
<dbReference type="InterPro" id="IPR011990">
    <property type="entry name" value="TPR-like_helical_dom_sf"/>
</dbReference>
<proteinExistence type="inferred from homology"/>
<dbReference type="CDD" id="cd00383">
    <property type="entry name" value="trans_reg_C"/>
    <property type="match status" value="1"/>
</dbReference>
<accession>A0A1C5I467</accession>
<organism evidence="7 8">
    <name type="scientific">Micromonospora inositola</name>
    <dbReference type="NCBI Taxonomy" id="47865"/>
    <lineage>
        <taxon>Bacteria</taxon>
        <taxon>Bacillati</taxon>
        <taxon>Actinomycetota</taxon>
        <taxon>Actinomycetes</taxon>
        <taxon>Micromonosporales</taxon>
        <taxon>Micromonosporaceae</taxon>
        <taxon>Micromonospora</taxon>
    </lineage>
</organism>
<dbReference type="InterPro" id="IPR042197">
    <property type="entry name" value="Apaf_helical"/>
</dbReference>
<dbReference type="Pfam" id="PF13374">
    <property type="entry name" value="TPR_10"/>
    <property type="match status" value="2"/>
</dbReference>
<keyword evidence="8" id="KW-1185">Reference proteome</keyword>
<sequence length="993" mass="108675">MRFGILGPLRVGGGEATVTAGRDRTVLAMLLLRAGRVVSSEELVDAVWEERPPATARAQLQICVSRLRKRLGRLGLPTEIIVTDPVGYGIRLEPADLDAEVFARGVDAARGAVAAGRPTEARRHYRSALALWRGPALSGIASRRVRRRAQTLDEQRLAALEECVDVELRLRRAADLIDELTESVEAHPLRERLRGQLMLALSAVGRQADALAVYREGRRLYAEELGIEPGAALQELHQRVLAGDLALAGPQEQAFSPVRALPRGISDFTGRQETVARLVKEIEEDDTRVQLIDGMAGSGKTALAVHLATALGDRYPDAHLFVDLHGHSDREPVSPAAALAALLRQLGVPGERIPADVDERAALWRSKLSGRQAIVVLDNAGTAAQVAPLLPNGRDCLTLITSRRRLTGLDGGKPSSLSVLDPEEAVELLARVVGDDRVAEEPEAAAEVARRCGHLPLAIRLAGARLAHRPRWQVRDLAERLATGRDSLAEFAVGERSVGQAFALSYAQVSSAAQRVFRLLGLHPRESFDNRVAAALADVPLSEAQDLLDELVDAHLVDEPDPGRFRFHDLMREYAQQLLVAVDPAPHRAAAVEQLVDHHLQVAATISAGIEPLSARLGVQLPPPGRPDLVQACLPEGIRWFDANRATLPALVRLAAAEGLLWHCWQLARSAWFYQYRGGHLDELIETHTVALGAAEQLDNPDAIATVRNYLSSAYFRLGRYREVIEIMEVALHLRQRLGDRNGEAAVRRNLGAAYAADRQFAPAMTHLDAALALVRQANQLMTIPAMLNNKALLLIFRGRYEEAQAISRRQLSVAREVGDIRMIYSAIGHLGVVRARLGGRQGALRFLRLALHFKRQESSRFGEGELLNEIGVLEREACRPVQAAVLHREALVAMTEVGDPIGQYASRNLLASALRDQGDVSSALDLHRRVLTDATRLGARYEQARALDGIARCLRDTERAAARSHWTRALALFRQVESPEGEEVARLLAEVD</sequence>
<dbReference type="GO" id="GO:0006355">
    <property type="term" value="P:regulation of DNA-templated transcription"/>
    <property type="evidence" value="ECO:0007669"/>
    <property type="project" value="InterPro"/>
</dbReference>
<dbReference type="EMBL" id="LT607754">
    <property type="protein sequence ID" value="SCG53162.1"/>
    <property type="molecule type" value="Genomic_DNA"/>
</dbReference>
<dbReference type="OrthoDB" id="7628974at2"/>
<dbReference type="CDD" id="cd15831">
    <property type="entry name" value="BTAD"/>
    <property type="match status" value="1"/>
</dbReference>
<dbReference type="GO" id="GO:0003677">
    <property type="term" value="F:DNA binding"/>
    <property type="evidence" value="ECO:0007669"/>
    <property type="project" value="UniProtKB-UniRule"/>
</dbReference>
<dbReference type="PANTHER" id="PTHR35807:SF1">
    <property type="entry name" value="TRANSCRIPTIONAL REGULATOR REDD"/>
    <property type="match status" value="1"/>
</dbReference>
<evidence type="ECO:0000256" key="5">
    <source>
        <dbReference type="PROSITE-ProRule" id="PRU01091"/>
    </source>
</evidence>
<protein>
    <submittedName>
        <fullName evidence="7">DNA-binding transcriptional activator of the SARP family</fullName>
    </submittedName>
</protein>
<dbReference type="SMART" id="SM00862">
    <property type="entry name" value="Trans_reg_C"/>
    <property type="match status" value="1"/>
</dbReference>
<dbReference type="SUPFAM" id="SSF46894">
    <property type="entry name" value="C-terminal effector domain of the bipartite response regulators"/>
    <property type="match status" value="1"/>
</dbReference>
<dbReference type="Gene3D" id="1.10.8.430">
    <property type="entry name" value="Helical domain of apoptotic protease-activating factors"/>
    <property type="match status" value="1"/>
</dbReference>
<dbReference type="PANTHER" id="PTHR35807">
    <property type="entry name" value="TRANSCRIPTIONAL REGULATOR REDD-RELATED"/>
    <property type="match status" value="1"/>
</dbReference>
<dbReference type="InterPro" id="IPR016032">
    <property type="entry name" value="Sig_transdc_resp-reg_C-effctor"/>
</dbReference>
<evidence type="ECO:0000256" key="3">
    <source>
        <dbReference type="ARBA" id="ARBA00023125"/>
    </source>
</evidence>
<dbReference type="InterPro" id="IPR001867">
    <property type="entry name" value="OmpR/PhoB-type_DNA-bd"/>
</dbReference>
<evidence type="ECO:0000313" key="8">
    <source>
        <dbReference type="Proteomes" id="UP000198221"/>
    </source>
</evidence>
<dbReference type="Gene3D" id="3.40.50.300">
    <property type="entry name" value="P-loop containing nucleotide triphosphate hydrolases"/>
    <property type="match status" value="1"/>
</dbReference>
<dbReference type="RefSeq" id="WP_089012203.1">
    <property type="nucleotide sequence ID" value="NZ_LT607754.1"/>
</dbReference>
<evidence type="ECO:0000259" key="6">
    <source>
        <dbReference type="PROSITE" id="PS51755"/>
    </source>
</evidence>
<dbReference type="InterPro" id="IPR027417">
    <property type="entry name" value="P-loop_NTPase"/>
</dbReference>
<dbReference type="InterPro" id="IPR005158">
    <property type="entry name" value="BTAD"/>
</dbReference>
<dbReference type="PRINTS" id="PR00364">
    <property type="entry name" value="DISEASERSIST"/>
</dbReference>